<dbReference type="InterPro" id="IPR000731">
    <property type="entry name" value="SSD"/>
</dbReference>
<evidence type="ECO:0000256" key="2">
    <source>
        <dbReference type="ARBA" id="ARBA00022475"/>
    </source>
</evidence>
<feature type="transmembrane region" description="Helical" evidence="6">
    <location>
        <begin position="362"/>
        <end position="380"/>
    </location>
</feature>
<dbReference type="GO" id="GO:0005886">
    <property type="term" value="C:plasma membrane"/>
    <property type="evidence" value="ECO:0007669"/>
    <property type="project" value="UniProtKB-SubCell"/>
</dbReference>
<dbReference type="Pfam" id="PF03176">
    <property type="entry name" value="MMPL"/>
    <property type="match status" value="2"/>
</dbReference>
<name>A0A6J7GSN3_9ZZZZ</name>
<dbReference type="PROSITE" id="PS50156">
    <property type="entry name" value="SSD"/>
    <property type="match status" value="2"/>
</dbReference>
<feature type="domain" description="SSD" evidence="7">
    <location>
        <begin position="519"/>
        <end position="685"/>
    </location>
</feature>
<dbReference type="PANTHER" id="PTHR33406">
    <property type="entry name" value="MEMBRANE PROTEIN MJ1562-RELATED"/>
    <property type="match status" value="1"/>
</dbReference>
<feature type="transmembrane region" description="Helical" evidence="6">
    <location>
        <begin position="174"/>
        <end position="193"/>
    </location>
</feature>
<feature type="transmembrane region" description="Helical" evidence="6">
    <location>
        <begin position="519"/>
        <end position="538"/>
    </location>
</feature>
<feature type="transmembrane region" description="Helical" evidence="6">
    <location>
        <begin position="304"/>
        <end position="328"/>
    </location>
</feature>
<evidence type="ECO:0000256" key="5">
    <source>
        <dbReference type="ARBA" id="ARBA00023136"/>
    </source>
</evidence>
<keyword evidence="2" id="KW-1003">Cell membrane</keyword>
<feature type="transmembrane region" description="Helical" evidence="6">
    <location>
        <begin position="550"/>
        <end position="571"/>
    </location>
</feature>
<evidence type="ECO:0000256" key="4">
    <source>
        <dbReference type="ARBA" id="ARBA00022989"/>
    </source>
</evidence>
<accession>A0A6J7GSN3</accession>
<dbReference type="InterPro" id="IPR050545">
    <property type="entry name" value="Mycobact_MmpL"/>
</dbReference>
<dbReference type="SUPFAM" id="SSF82866">
    <property type="entry name" value="Multidrug efflux transporter AcrB transmembrane domain"/>
    <property type="match status" value="2"/>
</dbReference>
<protein>
    <submittedName>
        <fullName evidence="8">Unannotated protein</fullName>
    </submittedName>
</protein>
<evidence type="ECO:0000256" key="3">
    <source>
        <dbReference type="ARBA" id="ARBA00022692"/>
    </source>
</evidence>
<keyword evidence="5 6" id="KW-0472">Membrane</keyword>
<evidence type="ECO:0000256" key="1">
    <source>
        <dbReference type="ARBA" id="ARBA00004651"/>
    </source>
</evidence>
<organism evidence="8">
    <name type="scientific">freshwater metagenome</name>
    <dbReference type="NCBI Taxonomy" id="449393"/>
    <lineage>
        <taxon>unclassified sequences</taxon>
        <taxon>metagenomes</taxon>
        <taxon>ecological metagenomes</taxon>
    </lineage>
</organism>
<proteinExistence type="predicted"/>
<dbReference type="EMBL" id="CAFBMH010000048">
    <property type="protein sequence ID" value="CAB4910214.1"/>
    <property type="molecule type" value="Genomic_DNA"/>
</dbReference>
<dbReference type="AlphaFoldDB" id="A0A6J7GSN3"/>
<feature type="transmembrane region" description="Helical" evidence="6">
    <location>
        <begin position="583"/>
        <end position="607"/>
    </location>
</feature>
<gene>
    <name evidence="8" type="ORF">UFOPK3543_01447</name>
</gene>
<evidence type="ECO:0000259" key="7">
    <source>
        <dbReference type="PROSITE" id="PS50156"/>
    </source>
</evidence>
<comment type="subcellular location">
    <subcellularLocation>
        <location evidence="1">Cell membrane</location>
        <topology evidence="1">Multi-pass membrane protein</topology>
    </subcellularLocation>
</comment>
<keyword evidence="3 6" id="KW-0812">Transmembrane</keyword>
<feature type="transmembrane region" description="Helical" evidence="6">
    <location>
        <begin position="225"/>
        <end position="245"/>
    </location>
</feature>
<reference evidence="8" key="1">
    <citation type="submission" date="2020-05" db="EMBL/GenBank/DDBJ databases">
        <authorList>
            <person name="Chiriac C."/>
            <person name="Salcher M."/>
            <person name="Ghai R."/>
            <person name="Kavagutti S V."/>
        </authorList>
    </citation>
    <scope>NUCLEOTIDE SEQUENCE</scope>
</reference>
<feature type="transmembrane region" description="Helical" evidence="6">
    <location>
        <begin position="628"/>
        <end position="651"/>
    </location>
</feature>
<evidence type="ECO:0000313" key="8">
    <source>
        <dbReference type="EMBL" id="CAB4910214.1"/>
    </source>
</evidence>
<dbReference type="InterPro" id="IPR004869">
    <property type="entry name" value="MMPL_dom"/>
</dbReference>
<feature type="domain" description="SSD" evidence="7">
    <location>
        <begin position="203"/>
        <end position="323"/>
    </location>
</feature>
<dbReference type="PANTHER" id="PTHR33406:SF11">
    <property type="entry name" value="MEMBRANE PROTEIN SCO6666-RELATED"/>
    <property type="match status" value="1"/>
</dbReference>
<feature type="transmembrane region" description="Helical" evidence="6">
    <location>
        <begin position="200"/>
        <end position="219"/>
    </location>
</feature>
<feature type="transmembrane region" description="Helical" evidence="6">
    <location>
        <begin position="657"/>
        <end position="679"/>
    </location>
</feature>
<keyword evidence="4 6" id="KW-1133">Transmembrane helix</keyword>
<sequence>MSRFLYRLGRTCVTRRRLVLAVWLLAAVGASLVGRLSGGKTQDVFEIPGVESQRAVDVLTERFPAASGTSAQVVFKVSAGTLDSPANAPVIAATVAELIGQPNVSRVSALWSSPNGAIGYVEVQYDLPSGDIKDAAFGRLEATAATATAAGVRTELGGELPTEGTDVPPSSQELFGLIAAVIVLLVAFGSVIAMGLPIGIALIGLATSLGLITTLASVVEINSAAPILSAMIGLGVGIDYALFIVTRHREHLAQGMTVEDAAGRAVATSGSAVLFAGMTVVIAICGLAIAGIPMVTFMGLMSALTVTVMVAVSLTLLPALLGFAGLKIDAIRLPRRRKASGSLVPKETVWHRFARHVSLRPWRYLIAGVATLVTLALPIFSLQLGMADNGNASESLTTRRAYDLLAEGFGPGFNGPLVLGIELDNGATTDSLAALAAAIAADPGVQSVAPPQPSPDGTAAVLQVIPTTSPQDRGTSELVHRLRDDVIPGATAAEPDVHVFVGGRTALFVDLSDKITSRILWFIGAVLLLSVLLLMMVFRSIAVPLKAAAMNLLSIGAAYGVIVAVFQWGWMLQLFGVDEVVPIISFLPMMMFAILFGLSMDYEVFLLSRVREEYLRGHDNTTAVIEGIASTARVITSAALIMISVFAAFILGDDPTIKMFGLGLSVAVFVDATLVRMVLVPATMRLLGDRNWWLPGWLDRLLPHLDVEGGEGIPEPEYRLAARVAEPSELEPVGVY</sequence>
<feature type="transmembrane region" description="Helical" evidence="6">
    <location>
        <begin position="266"/>
        <end position="292"/>
    </location>
</feature>
<dbReference type="Gene3D" id="1.20.1640.10">
    <property type="entry name" value="Multidrug efflux transporter AcrB transmembrane domain"/>
    <property type="match status" value="2"/>
</dbReference>
<evidence type="ECO:0000256" key="6">
    <source>
        <dbReference type="SAM" id="Phobius"/>
    </source>
</evidence>